<dbReference type="InterPro" id="IPR005225">
    <property type="entry name" value="Small_GTP-bd"/>
</dbReference>
<dbReference type="PROSITE" id="PS51420">
    <property type="entry name" value="RHO"/>
    <property type="match status" value="1"/>
</dbReference>
<dbReference type="NCBIfam" id="TIGR00231">
    <property type="entry name" value="small_GTP"/>
    <property type="match status" value="1"/>
</dbReference>
<keyword evidence="6" id="KW-0342">GTP-binding</keyword>
<dbReference type="Pfam" id="PF00071">
    <property type="entry name" value="Ras"/>
    <property type="match status" value="1"/>
</dbReference>
<dbReference type="SMART" id="SM00173">
    <property type="entry name" value="RAS"/>
    <property type="match status" value="1"/>
</dbReference>
<dbReference type="InterPro" id="IPR020849">
    <property type="entry name" value="Small_GTPase_Ras-type"/>
</dbReference>
<evidence type="ECO:0000313" key="13">
    <source>
        <dbReference type="EMBL" id="CAD8375378.1"/>
    </source>
</evidence>
<sequence length="190" mass="20949">MPKNEPAIVHRKVAILGFRAVGKTSLTQAFVSGTFADTYDPTIENVHHKTIRFRKVHFATDIVDTAGMDEYSRLSRNASVGVHGYALVFSITSRETFERIEPINEALLNALGDAQDVPRVLVGSMKDLAHQRQVSMQDAQALAESMGVPYLECSSKTGENVAEVFHILMKEIEKDDGLLNESEENGCAIL</sequence>
<keyword evidence="5" id="KW-0460">Magnesium</keyword>
<evidence type="ECO:0000256" key="2">
    <source>
        <dbReference type="ARBA" id="ARBA00022723"/>
    </source>
</evidence>
<dbReference type="EMBL" id="HBEJ01014404">
    <property type="protein sequence ID" value="CAD8375378.1"/>
    <property type="molecule type" value="Transcribed_RNA"/>
</dbReference>
<dbReference type="GO" id="GO:0003924">
    <property type="term" value="F:GTPase activity"/>
    <property type="evidence" value="ECO:0007669"/>
    <property type="project" value="InterPro"/>
</dbReference>
<comment type="similarity">
    <text evidence="10">Belongs to the small GTPase superfamily. Rheb family.</text>
</comment>
<evidence type="ECO:0000256" key="4">
    <source>
        <dbReference type="ARBA" id="ARBA00022801"/>
    </source>
</evidence>
<dbReference type="AlphaFoldDB" id="A0A7S0AUY4"/>
<dbReference type="PROSITE" id="PS51421">
    <property type="entry name" value="RAS"/>
    <property type="match status" value="1"/>
</dbReference>
<dbReference type="SMART" id="SM00174">
    <property type="entry name" value="RHO"/>
    <property type="match status" value="1"/>
</dbReference>
<gene>
    <name evidence="13" type="ORF">MPOL1434_LOCUS8459</name>
</gene>
<keyword evidence="8" id="KW-0449">Lipoprotein</keyword>
<dbReference type="GO" id="GO:0016020">
    <property type="term" value="C:membrane"/>
    <property type="evidence" value="ECO:0007669"/>
    <property type="project" value="InterPro"/>
</dbReference>
<keyword evidence="1" id="KW-0488">Methylation</keyword>
<evidence type="ECO:0000256" key="7">
    <source>
        <dbReference type="ARBA" id="ARBA00023136"/>
    </source>
</evidence>
<dbReference type="GO" id="GO:0012505">
    <property type="term" value="C:endomembrane system"/>
    <property type="evidence" value="ECO:0007669"/>
    <property type="project" value="UniProtKB-SubCell"/>
</dbReference>
<protein>
    <recommendedName>
        <fullName evidence="14">Small monomeric GTPase</fullName>
    </recommendedName>
</protein>
<keyword evidence="7" id="KW-0472">Membrane</keyword>
<keyword evidence="3" id="KW-0547">Nucleotide-binding</keyword>
<dbReference type="PROSITE" id="PS51419">
    <property type="entry name" value="RAB"/>
    <property type="match status" value="1"/>
</dbReference>
<dbReference type="PANTHER" id="PTHR24070">
    <property type="entry name" value="RAS, DI-RAS, AND RHEB FAMILY MEMBERS OF SMALL GTPASE SUPERFAMILY"/>
    <property type="match status" value="1"/>
</dbReference>
<proteinExistence type="inferred from homology"/>
<evidence type="ECO:0000256" key="8">
    <source>
        <dbReference type="ARBA" id="ARBA00023288"/>
    </source>
</evidence>
<dbReference type="SMART" id="SM00175">
    <property type="entry name" value="RAB"/>
    <property type="match status" value="1"/>
</dbReference>
<dbReference type="GO" id="GO:0005525">
    <property type="term" value="F:GTP binding"/>
    <property type="evidence" value="ECO:0007669"/>
    <property type="project" value="UniProtKB-KW"/>
</dbReference>
<evidence type="ECO:0000256" key="11">
    <source>
        <dbReference type="ARBA" id="ARBA00046278"/>
    </source>
</evidence>
<dbReference type="PRINTS" id="PR00449">
    <property type="entry name" value="RASTRNSFRMNG"/>
</dbReference>
<evidence type="ECO:0000256" key="6">
    <source>
        <dbReference type="ARBA" id="ARBA00023134"/>
    </source>
</evidence>
<evidence type="ECO:0000256" key="3">
    <source>
        <dbReference type="ARBA" id="ARBA00022741"/>
    </source>
</evidence>
<dbReference type="Gene3D" id="3.40.50.300">
    <property type="entry name" value="P-loop containing nucleotide triphosphate hydrolases"/>
    <property type="match status" value="1"/>
</dbReference>
<dbReference type="InterPro" id="IPR001806">
    <property type="entry name" value="Small_GTPase"/>
</dbReference>
<comment type="catalytic activity">
    <reaction evidence="12">
        <text>GTP + H2O = GDP + phosphate + H(+)</text>
        <dbReference type="Rhea" id="RHEA:19669"/>
        <dbReference type="ChEBI" id="CHEBI:15377"/>
        <dbReference type="ChEBI" id="CHEBI:15378"/>
        <dbReference type="ChEBI" id="CHEBI:37565"/>
        <dbReference type="ChEBI" id="CHEBI:43474"/>
        <dbReference type="ChEBI" id="CHEBI:58189"/>
    </reaction>
    <physiologicalReaction direction="left-to-right" evidence="12">
        <dbReference type="Rhea" id="RHEA:19670"/>
    </physiologicalReaction>
</comment>
<keyword evidence="9" id="KW-0636">Prenylation</keyword>
<accession>A0A7S0AUY4</accession>
<dbReference type="InterPro" id="IPR027417">
    <property type="entry name" value="P-loop_NTPase"/>
</dbReference>
<comment type="subcellular location">
    <subcellularLocation>
        <location evidence="11">Endomembrane system</location>
        <topology evidence="11">Lipid-anchor</topology>
        <orientation evidence="11">Cytoplasmic side</orientation>
    </subcellularLocation>
</comment>
<dbReference type="GO" id="GO:0007165">
    <property type="term" value="P:signal transduction"/>
    <property type="evidence" value="ECO:0007669"/>
    <property type="project" value="InterPro"/>
</dbReference>
<dbReference type="GO" id="GO:0046872">
    <property type="term" value="F:metal ion binding"/>
    <property type="evidence" value="ECO:0007669"/>
    <property type="project" value="UniProtKB-KW"/>
</dbReference>
<organism evidence="13">
    <name type="scientific">Minutocellus polymorphus</name>
    <dbReference type="NCBI Taxonomy" id="265543"/>
    <lineage>
        <taxon>Eukaryota</taxon>
        <taxon>Sar</taxon>
        <taxon>Stramenopiles</taxon>
        <taxon>Ochrophyta</taxon>
        <taxon>Bacillariophyta</taxon>
        <taxon>Mediophyceae</taxon>
        <taxon>Cymatosirophycidae</taxon>
        <taxon>Cymatosirales</taxon>
        <taxon>Cymatosiraceae</taxon>
        <taxon>Minutocellus</taxon>
    </lineage>
</organism>
<evidence type="ECO:0000256" key="9">
    <source>
        <dbReference type="ARBA" id="ARBA00023289"/>
    </source>
</evidence>
<evidence type="ECO:0000256" key="1">
    <source>
        <dbReference type="ARBA" id="ARBA00022481"/>
    </source>
</evidence>
<keyword evidence="4" id="KW-0378">Hydrolase</keyword>
<name>A0A7S0AUY4_9STRA</name>
<dbReference type="FunFam" id="3.40.50.300:FF:000273">
    <property type="entry name" value="GTP-binding protein Rheb homolog"/>
    <property type="match status" value="1"/>
</dbReference>
<evidence type="ECO:0000256" key="10">
    <source>
        <dbReference type="ARBA" id="ARBA00037969"/>
    </source>
</evidence>
<keyword evidence="2" id="KW-0479">Metal-binding</keyword>
<evidence type="ECO:0008006" key="14">
    <source>
        <dbReference type="Google" id="ProtNLM"/>
    </source>
</evidence>
<evidence type="ECO:0000256" key="5">
    <source>
        <dbReference type="ARBA" id="ARBA00022842"/>
    </source>
</evidence>
<reference evidence="13" key="1">
    <citation type="submission" date="2021-01" db="EMBL/GenBank/DDBJ databases">
        <authorList>
            <person name="Corre E."/>
            <person name="Pelletier E."/>
            <person name="Niang G."/>
            <person name="Scheremetjew M."/>
            <person name="Finn R."/>
            <person name="Kale V."/>
            <person name="Holt S."/>
            <person name="Cochrane G."/>
            <person name="Meng A."/>
            <person name="Brown T."/>
            <person name="Cohen L."/>
        </authorList>
    </citation>
    <scope>NUCLEOTIDE SEQUENCE</scope>
    <source>
        <strain evidence="13">CCMP3303</strain>
    </source>
</reference>
<dbReference type="SUPFAM" id="SSF52540">
    <property type="entry name" value="P-loop containing nucleoside triphosphate hydrolases"/>
    <property type="match status" value="1"/>
</dbReference>
<evidence type="ECO:0000256" key="12">
    <source>
        <dbReference type="ARBA" id="ARBA00049117"/>
    </source>
</evidence>